<dbReference type="InterPro" id="IPR036228">
    <property type="entry name" value="ATP_synth_F0_dsu_sf_mt"/>
</dbReference>
<dbReference type="GO" id="GO:0005743">
    <property type="term" value="C:mitochondrial inner membrane"/>
    <property type="evidence" value="ECO:0007669"/>
    <property type="project" value="UniProtKB-SubCell"/>
</dbReference>
<protein>
    <recommendedName>
        <fullName evidence="10">ATP synthase subunit d, mitochondrial</fullName>
    </recommendedName>
</protein>
<organism evidence="12 13">
    <name type="scientific">Fopius arisanus</name>
    <dbReference type="NCBI Taxonomy" id="64838"/>
    <lineage>
        <taxon>Eukaryota</taxon>
        <taxon>Metazoa</taxon>
        <taxon>Ecdysozoa</taxon>
        <taxon>Arthropoda</taxon>
        <taxon>Hexapoda</taxon>
        <taxon>Insecta</taxon>
        <taxon>Pterygota</taxon>
        <taxon>Neoptera</taxon>
        <taxon>Endopterygota</taxon>
        <taxon>Hymenoptera</taxon>
        <taxon>Apocrita</taxon>
        <taxon>Ichneumonoidea</taxon>
        <taxon>Braconidae</taxon>
        <taxon>Opiinae</taxon>
        <taxon>Fopius</taxon>
    </lineage>
</organism>
<gene>
    <name evidence="13" type="primary">LOC105273723</name>
</gene>
<comment type="similarity">
    <text evidence="2 10">Belongs to the ATPase d subunit family.</text>
</comment>
<sequence length="171" mass="19603">MAARRAIKTIDWAAIAARINENDRAIYAAFKSKSDGFLRRMEEFPESVPAIDWAFYKKNISGSMVDSFQKEYDSLQVPYPADKYTATVEQQAEAADQKVKAFIADSNKQIADWQGEITRVQSLIPFEQMTMEDFAEAYPQVAWNPDKPTLWPHIPEYQPGDEPEKIPEPEH</sequence>
<evidence type="ECO:0000313" key="12">
    <source>
        <dbReference type="Proteomes" id="UP000694866"/>
    </source>
</evidence>
<dbReference type="GO" id="GO:0045259">
    <property type="term" value="C:proton-transporting ATP synthase complex"/>
    <property type="evidence" value="ECO:0007669"/>
    <property type="project" value="UniProtKB-KW"/>
</dbReference>
<keyword evidence="5 10" id="KW-0375">Hydrogen ion transport</keyword>
<dbReference type="Gene3D" id="6.10.280.70">
    <property type="match status" value="1"/>
</dbReference>
<keyword evidence="8 10" id="KW-0496">Mitochondrion</keyword>
<keyword evidence="3 10" id="KW-0813">Transport</keyword>
<evidence type="ECO:0000256" key="11">
    <source>
        <dbReference type="SAM" id="MobiDB-lite"/>
    </source>
</evidence>
<name>A0A9R1TSV1_9HYME</name>
<proteinExistence type="inferred from homology"/>
<dbReference type="Pfam" id="PF05873">
    <property type="entry name" value="Mt_ATP-synt_D"/>
    <property type="match status" value="1"/>
</dbReference>
<dbReference type="PANTHER" id="PTHR12700">
    <property type="entry name" value="ATP SYNTHASE SUBUNIT D, MITOCHONDRIAL"/>
    <property type="match status" value="1"/>
</dbReference>
<keyword evidence="7 10" id="KW-0406">Ion transport</keyword>
<dbReference type="AlphaFoldDB" id="A0A9R1TSV1"/>
<evidence type="ECO:0000256" key="4">
    <source>
        <dbReference type="ARBA" id="ARBA00022547"/>
    </source>
</evidence>
<keyword evidence="4" id="KW-0138">CF(0)</keyword>
<feature type="compositionally biased region" description="Basic and acidic residues" evidence="11">
    <location>
        <begin position="162"/>
        <end position="171"/>
    </location>
</feature>
<evidence type="ECO:0000256" key="9">
    <source>
        <dbReference type="ARBA" id="ARBA00023136"/>
    </source>
</evidence>
<evidence type="ECO:0000256" key="7">
    <source>
        <dbReference type="ARBA" id="ARBA00023065"/>
    </source>
</evidence>
<feature type="region of interest" description="Disordered" evidence="11">
    <location>
        <begin position="149"/>
        <end position="171"/>
    </location>
</feature>
<dbReference type="GO" id="GO:0015078">
    <property type="term" value="F:proton transmembrane transporter activity"/>
    <property type="evidence" value="ECO:0007669"/>
    <property type="project" value="InterPro"/>
</dbReference>
<keyword evidence="12" id="KW-1185">Reference proteome</keyword>
<dbReference type="InterPro" id="IPR008689">
    <property type="entry name" value="ATP_synth_F0_dsu_mt"/>
</dbReference>
<keyword evidence="9 10" id="KW-0472">Membrane</keyword>
<dbReference type="GeneID" id="105273723"/>
<evidence type="ECO:0000256" key="8">
    <source>
        <dbReference type="ARBA" id="ARBA00023128"/>
    </source>
</evidence>
<evidence type="ECO:0000256" key="10">
    <source>
        <dbReference type="PIRNR" id="PIRNR005514"/>
    </source>
</evidence>
<dbReference type="GO" id="GO:0015986">
    <property type="term" value="P:proton motive force-driven ATP synthesis"/>
    <property type="evidence" value="ECO:0007669"/>
    <property type="project" value="UniProtKB-UniRule"/>
</dbReference>
<reference evidence="13" key="1">
    <citation type="submission" date="2025-08" db="UniProtKB">
        <authorList>
            <consortium name="RefSeq"/>
        </authorList>
    </citation>
    <scope>IDENTIFICATION</scope>
    <source>
        <strain evidence="13">USDA-PBARC FA_bdor</strain>
        <tissue evidence="13">Whole organism</tissue>
    </source>
</reference>
<comment type="subcellular location">
    <subcellularLocation>
        <location evidence="1 10">Mitochondrion inner membrane</location>
    </subcellularLocation>
</comment>
<accession>A0A9R1TSV1</accession>
<evidence type="ECO:0000256" key="2">
    <source>
        <dbReference type="ARBA" id="ARBA00006842"/>
    </source>
</evidence>
<evidence type="ECO:0000256" key="5">
    <source>
        <dbReference type="ARBA" id="ARBA00022781"/>
    </source>
</evidence>
<dbReference type="RefSeq" id="XP_011314625.1">
    <property type="nucleotide sequence ID" value="XM_011316323.1"/>
</dbReference>
<evidence type="ECO:0000256" key="6">
    <source>
        <dbReference type="ARBA" id="ARBA00022792"/>
    </source>
</evidence>
<evidence type="ECO:0000313" key="13">
    <source>
        <dbReference type="RefSeq" id="XP_011314625.1"/>
    </source>
</evidence>
<dbReference type="SUPFAM" id="SSF161065">
    <property type="entry name" value="ATP synthase D chain-like"/>
    <property type="match status" value="1"/>
</dbReference>
<dbReference type="OrthoDB" id="35799at2759"/>
<dbReference type="PIRSF" id="PIRSF005514">
    <property type="entry name" value="ATPase_F0_D_mt"/>
    <property type="match status" value="1"/>
</dbReference>
<dbReference type="KEGG" id="fas:105273723"/>
<dbReference type="Proteomes" id="UP000694866">
    <property type="component" value="Unplaced"/>
</dbReference>
<keyword evidence="6 10" id="KW-0999">Mitochondrion inner membrane</keyword>
<evidence type="ECO:0000256" key="1">
    <source>
        <dbReference type="ARBA" id="ARBA00004273"/>
    </source>
</evidence>
<evidence type="ECO:0000256" key="3">
    <source>
        <dbReference type="ARBA" id="ARBA00022448"/>
    </source>
</evidence>
<comment type="function">
    <text evidence="10">Mitochondrial membrane ATP synthase (F(1)F(0) ATP synthase or Complex V) produces ATP from ADP in the presence of a proton gradient across the membrane which is generated by electron transport complexes of the respiratory chain. F-type ATPases consist of two structural domains, F(1) - containing the extramembraneous catalytic core, and F(0) - containing the membrane proton channel, linked together by a central stalk and a peripheral stalk. During catalysis, ATP synthesis in the catalytic domain of F(1) is coupled via a rotary mechanism of the central stalk subunits to proton translocation.</text>
</comment>